<accession>A0A517P514</accession>
<dbReference type="KEGG" id="acaf:CA12_05240"/>
<dbReference type="InterPro" id="IPR050745">
    <property type="entry name" value="Multifunctional_regulatory"/>
</dbReference>
<name>A0A517P514_9PLAN</name>
<dbReference type="OrthoDB" id="6692170at2"/>
<dbReference type="PROSITE" id="PS50297">
    <property type="entry name" value="ANK_REP_REGION"/>
    <property type="match status" value="2"/>
</dbReference>
<keyword evidence="5" id="KW-1185">Reference proteome</keyword>
<proteinExistence type="predicted"/>
<dbReference type="AlphaFoldDB" id="A0A517P514"/>
<evidence type="ECO:0000313" key="4">
    <source>
        <dbReference type="EMBL" id="QDT14451.1"/>
    </source>
</evidence>
<dbReference type="SMART" id="SM00248">
    <property type="entry name" value="ANK"/>
    <property type="match status" value="4"/>
</dbReference>
<evidence type="ECO:0000256" key="1">
    <source>
        <dbReference type="ARBA" id="ARBA00022737"/>
    </source>
</evidence>
<evidence type="ECO:0000313" key="5">
    <source>
        <dbReference type="Proteomes" id="UP000318741"/>
    </source>
</evidence>
<dbReference type="Proteomes" id="UP000318741">
    <property type="component" value="Chromosome"/>
</dbReference>
<sequence length="219" mass="22175">MVDPTRSEFHGVRADSPQDALGIAAANSDLAAINALLADGVAVDGVAGYSQSTALCSAAGAGAKRATELLIRSGADVNRPGAHDMTPLMQACSCGGKKGEKVAALLLDAGADVNAVRAADEMTALKFAVGGGTPETVRGLVDAGAVVDGPPGEPLTALMIAARNNNVKALKVLIDAGADPHRTCGLPWAENRTALGLAELEKQRQAAAYLRTLEPGRAD</sequence>
<organism evidence="4 5">
    <name type="scientific">Alienimonas californiensis</name>
    <dbReference type="NCBI Taxonomy" id="2527989"/>
    <lineage>
        <taxon>Bacteria</taxon>
        <taxon>Pseudomonadati</taxon>
        <taxon>Planctomycetota</taxon>
        <taxon>Planctomycetia</taxon>
        <taxon>Planctomycetales</taxon>
        <taxon>Planctomycetaceae</taxon>
        <taxon>Alienimonas</taxon>
    </lineage>
</organism>
<feature type="repeat" description="ANK" evidence="3">
    <location>
        <begin position="153"/>
        <end position="179"/>
    </location>
</feature>
<reference evidence="4 5" key="1">
    <citation type="submission" date="2019-02" db="EMBL/GenBank/DDBJ databases">
        <title>Deep-cultivation of Planctomycetes and their phenomic and genomic characterization uncovers novel biology.</title>
        <authorList>
            <person name="Wiegand S."/>
            <person name="Jogler M."/>
            <person name="Boedeker C."/>
            <person name="Pinto D."/>
            <person name="Vollmers J."/>
            <person name="Rivas-Marin E."/>
            <person name="Kohn T."/>
            <person name="Peeters S.H."/>
            <person name="Heuer A."/>
            <person name="Rast P."/>
            <person name="Oberbeckmann S."/>
            <person name="Bunk B."/>
            <person name="Jeske O."/>
            <person name="Meyerdierks A."/>
            <person name="Storesund J.E."/>
            <person name="Kallscheuer N."/>
            <person name="Luecker S."/>
            <person name="Lage O.M."/>
            <person name="Pohl T."/>
            <person name="Merkel B.J."/>
            <person name="Hornburger P."/>
            <person name="Mueller R.-W."/>
            <person name="Bruemmer F."/>
            <person name="Labrenz M."/>
            <person name="Spormann A.M."/>
            <person name="Op den Camp H."/>
            <person name="Overmann J."/>
            <person name="Amann R."/>
            <person name="Jetten M.S.M."/>
            <person name="Mascher T."/>
            <person name="Medema M.H."/>
            <person name="Devos D.P."/>
            <person name="Kaster A.-K."/>
            <person name="Ovreas L."/>
            <person name="Rohde M."/>
            <person name="Galperin M.Y."/>
            <person name="Jogler C."/>
        </authorList>
    </citation>
    <scope>NUCLEOTIDE SEQUENCE [LARGE SCALE GENOMIC DNA]</scope>
    <source>
        <strain evidence="4 5">CA12</strain>
    </source>
</reference>
<dbReference type="EMBL" id="CP036265">
    <property type="protein sequence ID" value="QDT14451.1"/>
    <property type="molecule type" value="Genomic_DNA"/>
</dbReference>
<evidence type="ECO:0000256" key="3">
    <source>
        <dbReference type="PROSITE-ProRule" id="PRU00023"/>
    </source>
</evidence>
<dbReference type="InterPro" id="IPR002110">
    <property type="entry name" value="Ankyrin_rpt"/>
</dbReference>
<dbReference type="Pfam" id="PF12796">
    <property type="entry name" value="Ank_2"/>
    <property type="match status" value="1"/>
</dbReference>
<keyword evidence="1" id="KW-0677">Repeat</keyword>
<keyword evidence="2 3" id="KW-0040">ANK repeat</keyword>
<feature type="repeat" description="ANK" evidence="3">
    <location>
        <begin position="83"/>
        <end position="118"/>
    </location>
</feature>
<dbReference type="PROSITE" id="PS50088">
    <property type="entry name" value="ANK_REPEAT"/>
    <property type="match status" value="2"/>
</dbReference>
<evidence type="ECO:0000256" key="2">
    <source>
        <dbReference type="ARBA" id="ARBA00023043"/>
    </source>
</evidence>
<dbReference type="SUPFAM" id="SSF48403">
    <property type="entry name" value="Ankyrin repeat"/>
    <property type="match status" value="1"/>
</dbReference>
<dbReference type="RefSeq" id="WP_145357302.1">
    <property type="nucleotide sequence ID" value="NZ_CP036265.1"/>
</dbReference>
<dbReference type="Gene3D" id="1.25.40.20">
    <property type="entry name" value="Ankyrin repeat-containing domain"/>
    <property type="match status" value="1"/>
</dbReference>
<dbReference type="PANTHER" id="PTHR24189:SF50">
    <property type="entry name" value="ANKYRIN REPEAT AND SOCS BOX PROTEIN 2"/>
    <property type="match status" value="1"/>
</dbReference>
<gene>
    <name evidence="4" type="ORF">CA12_05240</name>
</gene>
<dbReference type="InterPro" id="IPR036770">
    <property type="entry name" value="Ankyrin_rpt-contain_sf"/>
</dbReference>
<dbReference type="PANTHER" id="PTHR24189">
    <property type="entry name" value="MYOTROPHIN"/>
    <property type="match status" value="1"/>
</dbReference>
<protein>
    <submittedName>
        <fullName evidence="4">Ankyrin repeats (3 copies)</fullName>
    </submittedName>
</protein>